<accession>A0A166IPS2</accession>
<keyword evidence="2" id="KW-0489">Methyltransferase</keyword>
<evidence type="ECO:0000313" key="2">
    <source>
        <dbReference type="EMBL" id="KZX22726.1"/>
    </source>
</evidence>
<dbReference type="KEGG" id="rte:GSU10_09915"/>
<dbReference type="Proteomes" id="UP000076717">
    <property type="component" value="Unassembled WGS sequence"/>
</dbReference>
<dbReference type="InterPro" id="IPR007848">
    <property type="entry name" value="Small_mtfrase_dom"/>
</dbReference>
<proteinExistence type="predicted"/>
<name>A0A166IPS2_9MICO</name>
<reference evidence="2 4" key="1">
    <citation type="submission" date="2015-08" db="EMBL/GenBank/DDBJ databases">
        <title>Draft Genome Sequence of Rathayibacter sp. Strain VKM Ac-2596 Isolated from Leaf Gall Induced by Plant-Parasitic Nematodes.</title>
        <authorList>
            <person name="Vasilenko O.V."/>
            <person name="Starodumova I.P."/>
            <person name="Tarlachkov S.V."/>
            <person name="Dorofeeva L.V."/>
            <person name="Evtushenko L.I."/>
        </authorList>
    </citation>
    <scope>NUCLEOTIDE SEQUENCE [LARGE SCALE GENOMIC DNA]</scope>
    <source>
        <strain evidence="2 4">VKM Ac-2596</strain>
    </source>
</reference>
<dbReference type="OrthoDB" id="9800643at2"/>
<dbReference type="GO" id="GO:0032259">
    <property type="term" value="P:methylation"/>
    <property type="evidence" value="ECO:0007669"/>
    <property type="project" value="UniProtKB-KW"/>
</dbReference>
<dbReference type="GO" id="GO:0008168">
    <property type="term" value="F:methyltransferase activity"/>
    <property type="evidence" value="ECO:0007669"/>
    <property type="project" value="UniProtKB-KW"/>
</dbReference>
<dbReference type="GO" id="GO:0005840">
    <property type="term" value="C:ribosome"/>
    <property type="evidence" value="ECO:0007669"/>
    <property type="project" value="UniProtKB-KW"/>
</dbReference>
<dbReference type="Proteomes" id="UP000465031">
    <property type="component" value="Chromosome"/>
</dbReference>
<reference evidence="3" key="3">
    <citation type="submission" date="2019-12" db="EMBL/GenBank/DDBJ databases">
        <title>Complete and Draft Genome Sequences of New Strains and Members of Some Known Species of the Genus Rathayibacter isolated from Plants.</title>
        <authorList>
            <person name="Tarlachkov S.V."/>
            <person name="Starodumova I.P."/>
            <person name="Dorofeeva L.V."/>
            <person name="Prisyazhnaya N.V."/>
            <person name="Leyn S.A."/>
            <person name="Zlamal J.E."/>
            <person name="Elane M.L."/>
            <person name="Osterman A.L."/>
            <person name="Nadler S.A."/>
            <person name="Subbotin S.A."/>
            <person name="Evtushenko L.I."/>
        </authorList>
    </citation>
    <scope>NUCLEOTIDE SEQUENCE</scope>
    <source>
        <strain evidence="3">VKM Ac-2761</strain>
    </source>
</reference>
<dbReference type="PANTHER" id="PTHR18895:SF74">
    <property type="entry name" value="MTRF1L RELEASE FACTOR GLUTAMINE METHYLTRANSFERASE"/>
    <property type="match status" value="1"/>
</dbReference>
<keyword evidence="4" id="KW-1185">Reference proteome</keyword>
<protein>
    <submittedName>
        <fullName evidence="2 3">Methyltransferase</fullName>
        <ecNumber evidence="2">2.1.1.-</ecNumber>
    </submittedName>
</protein>
<dbReference type="InterPro" id="IPR050320">
    <property type="entry name" value="N5-glutamine_MTase"/>
</dbReference>
<evidence type="ECO:0000313" key="3">
    <source>
        <dbReference type="EMBL" id="QHC55914.1"/>
    </source>
</evidence>
<dbReference type="EMBL" id="CP047186">
    <property type="protein sequence ID" value="QHC55914.1"/>
    <property type="molecule type" value="Genomic_DNA"/>
</dbReference>
<gene>
    <name evidence="2" type="primary">prmB</name>
    <name evidence="2" type="ORF">ACH61_00080</name>
    <name evidence="3" type="ORF">GSU10_09915</name>
</gene>
<dbReference type="AlphaFoldDB" id="A0A166IPS2"/>
<sequence length="274" mass="29744">MTVARATLQREVTRRLTRAGVWDPEGDARALLDRFLGPDDAASAQAELERAVAEREERIPLEHIVGMALVDGATYTVGTGAFIPRAESTRIIELAAAPEILRRGGAVLDLCAGVGTLGIGIALRRPDARVTLIERDEVPMRYLRRNIARLLGSERSSVTAVQADLYETDARGLAPADVVVANAPYVPQDLRLLPEWAEHQPREALYGGGDGLDLIRRAVEVARTVLPAQGTLLLEHDRAQPEAVRALLEAQGFAEVQTVLDSAGETRITRAARR</sequence>
<evidence type="ECO:0000259" key="1">
    <source>
        <dbReference type="Pfam" id="PF05175"/>
    </source>
</evidence>
<evidence type="ECO:0000313" key="5">
    <source>
        <dbReference type="Proteomes" id="UP000465031"/>
    </source>
</evidence>
<evidence type="ECO:0000313" key="4">
    <source>
        <dbReference type="Proteomes" id="UP000076717"/>
    </source>
</evidence>
<dbReference type="Pfam" id="PF05175">
    <property type="entry name" value="MTS"/>
    <property type="match status" value="1"/>
</dbReference>
<feature type="domain" description="Methyltransferase small" evidence="1">
    <location>
        <begin position="103"/>
        <end position="186"/>
    </location>
</feature>
<keyword evidence="2" id="KW-0687">Ribonucleoprotein</keyword>
<dbReference type="PANTHER" id="PTHR18895">
    <property type="entry name" value="HEMK METHYLTRANSFERASE"/>
    <property type="match status" value="1"/>
</dbReference>
<dbReference type="EMBL" id="LIIN01000002">
    <property type="protein sequence ID" value="KZX22726.1"/>
    <property type="molecule type" value="Genomic_DNA"/>
</dbReference>
<keyword evidence="2" id="KW-0808">Transferase</keyword>
<dbReference type="CDD" id="cd02440">
    <property type="entry name" value="AdoMet_MTases"/>
    <property type="match status" value="1"/>
</dbReference>
<keyword evidence="2" id="KW-0689">Ribosomal protein</keyword>
<dbReference type="EC" id="2.1.1.-" evidence="2"/>
<dbReference type="Gene3D" id="3.40.50.150">
    <property type="entry name" value="Vaccinia Virus protein VP39"/>
    <property type="match status" value="1"/>
</dbReference>
<dbReference type="InterPro" id="IPR029063">
    <property type="entry name" value="SAM-dependent_MTases_sf"/>
</dbReference>
<reference evidence="5" key="2">
    <citation type="submission" date="2019-12" db="EMBL/GenBank/DDBJ databases">
        <title>Complete and draft genome sequences of new strains and members of some known species of the genus Rathayibacter isolated from plants.</title>
        <authorList>
            <person name="Tarlachkov S.V."/>
            <person name="Starodumova I.P."/>
            <person name="Dorofeeva L.V."/>
            <person name="Prisyazhnaya N.V."/>
            <person name="Leyn S."/>
            <person name="Zlamal J."/>
            <person name="Elan M."/>
            <person name="Osterman A.L."/>
            <person name="Nadler S."/>
            <person name="Subbotin S.A."/>
            <person name="Evtushenko L.I."/>
        </authorList>
    </citation>
    <scope>NUCLEOTIDE SEQUENCE [LARGE SCALE GENOMIC DNA]</scope>
    <source>
        <strain evidence="5">VKM Ac-2761</strain>
    </source>
</reference>
<organism evidence="2 4">
    <name type="scientific">Rathayibacter tanaceti</name>
    <dbReference type="NCBI Taxonomy" id="1671680"/>
    <lineage>
        <taxon>Bacteria</taxon>
        <taxon>Bacillati</taxon>
        <taxon>Actinomycetota</taxon>
        <taxon>Actinomycetes</taxon>
        <taxon>Micrococcales</taxon>
        <taxon>Microbacteriaceae</taxon>
        <taxon>Rathayibacter</taxon>
    </lineage>
</organism>
<dbReference type="RefSeq" id="WP_132504073.1">
    <property type="nucleotide sequence ID" value="NZ_CP047186.1"/>
</dbReference>
<dbReference type="SUPFAM" id="SSF53335">
    <property type="entry name" value="S-adenosyl-L-methionine-dependent methyltransferases"/>
    <property type="match status" value="1"/>
</dbReference>